<evidence type="ECO:0000313" key="3">
    <source>
        <dbReference type="Proteomes" id="UP000652761"/>
    </source>
</evidence>
<comment type="caution">
    <text evidence="2">The sequence shown here is derived from an EMBL/GenBank/DDBJ whole genome shotgun (WGS) entry which is preliminary data.</text>
</comment>
<keyword evidence="3" id="KW-1185">Reference proteome</keyword>
<evidence type="ECO:0000313" key="2">
    <source>
        <dbReference type="EMBL" id="MQL79445.1"/>
    </source>
</evidence>
<feature type="non-terminal residue" evidence="2">
    <location>
        <position position="1"/>
    </location>
</feature>
<evidence type="ECO:0000256" key="1">
    <source>
        <dbReference type="SAM" id="MobiDB-lite"/>
    </source>
</evidence>
<evidence type="ECO:0008006" key="4">
    <source>
        <dbReference type="Google" id="ProtNLM"/>
    </source>
</evidence>
<gene>
    <name evidence="2" type="ORF">Taro_011882</name>
</gene>
<reference evidence="2" key="1">
    <citation type="submission" date="2017-07" db="EMBL/GenBank/DDBJ databases">
        <title>Taro Niue Genome Assembly and Annotation.</title>
        <authorList>
            <person name="Atibalentja N."/>
            <person name="Keating K."/>
            <person name="Fields C.J."/>
        </authorList>
    </citation>
    <scope>NUCLEOTIDE SEQUENCE</scope>
    <source>
        <strain evidence="2">Niue_2</strain>
        <tissue evidence="2">Leaf</tissue>
    </source>
</reference>
<accession>A0A843U7K2</accession>
<name>A0A843U7K2_COLES</name>
<protein>
    <recommendedName>
        <fullName evidence="4">Gag-pol polyprotein</fullName>
    </recommendedName>
</protein>
<dbReference type="EMBL" id="NMUH01000455">
    <property type="protein sequence ID" value="MQL79445.1"/>
    <property type="molecule type" value="Genomic_DNA"/>
</dbReference>
<organism evidence="2 3">
    <name type="scientific">Colocasia esculenta</name>
    <name type="common">Wild taro</name>
    <name type="synonym">Arum esculentum</name>
    <dbReference type="NCBI Taxonomy" id="4460"/>
    <lineage>
        <taxon>Eukaryota</taxon>
        <taxon>Viridiplantae</taxon>
        <taxon>Streptophyta</taxon>
        <taxon>Embryophyta</taxon>
        <taxon>Tracheophyta</taxon>
        <taxon>Spermatophyta</taxon>
        <taxon>Magnoliopsida</taxon>
        <taxon>Liliopsida</taxon>
        <taxon>Araceae</taxon>
        <taxon>Aroideae</taxon>
        <taxon>Colocasieae</taxon>
        <taxon>Colocasia</taxon>
    </lineage>
</organism>
<sequence>TMVSHGKRGDQAREHAQRRKVRRFVIRLNLSLRARLLESDPRTLDEALSAASMQENKVESNKGEKPECVQCGKRHGGDVCWLKTGRCLKCGSKDDRIRECPRLKKFVPRGIPATVTKKSVAKPQPSAKESVLTGNDIDEVTTDYGESW</sequence>
<dbReference type="Proteomes" id="UP000652761">
    <property type="component" value="Unassembled WGS sequence"/>
</dbReference>
<feature type="region of interest" description="Disordered" evidence="1">
    <location>
        <begin position="115"/>
        <end position="148"/>
    </location>
</feature>
<proteinExistence type="predicted"/>
<dbReference type="AlphaFoldDB" id="A0A843U7K2"/>